<keyword evidence="4" id="KW-1185">Reference proteome</keyword>
<gene>
    <name evidence="3" type="ORF">C5167_039767</name>
</gene>
<feature type="region of interest" description="Disordered" evidence="1">
    <location>
        <begin position="56"/>
        <end position="83"/>
    </location>
</feature>
<keyword evidence="2" id="KW-1133">Transmembrane helix</keyword>
<reference evidence="3 4" key="1">
    <citation type="journal article" date="2018" name="Science">
        <title>The opium poppy genome and morphinan production.</title>
        <authorList>
            <person name="Guo L."/>
            <person name="Winzer T."/>
            <person name="Yang X."/>
            <person name="Li Y."/>
            <person name="Ning Z."/>
            <person name="He Z."/>
            <person name="Teodor R."/>
            <person name="Lu Y."/>
            <person name="Bowser T.A."/>
            <person name="Graham I.A."/>
            <person name="Ye K."/>
        </authorList>
    </citation>
    <scope>NUCLEOTIDE SEQUENCE [LARGE SCALE GENOMIC DNA]</scope>
    <source>
        <strain evidence="4">cv. HN1</strain>
        <tissue evidence="3">Leaves</tissue>
    </source>
</reference>
<dbReference type="EMBL" id="CM010715">
    <property type="protein sequence ID" value="RZC46812.1"/>
    <property type="molecule type" value="Genomic_DNA"/>
</dbReference>
<name>A0A4Y7IGJ1_PAPSO</name>
<dbReference type="Proteomes" id="UP000316621">
    <property type="component" value="Chromosome 1"/>
</dbReference>
<proteinExistence type="predicted"/>
<sequence length="83" mass="9462">MKVDGSAKKKKGSSGFQVGKKKHFSLKCYLTAVLKHFFMLGTLTCGFVYSLFNNNKGWGEAKPSHTKIKNPKRRDEEKPNIWL</sequence>
<keyword evidence="2" id="KW-0812">Transmembrane</keyword>
<feature type="transmembrane region" description="Helical" evidence="2">
    <location>
        <begin position="29"/>
        <end position="52"/>
    </location>
</feature>
<dbReference type="AlphaFoldDB" id="A0A4Y7IGJ1"/>
<evidence type="ECO:0000256" key="1">
    <source>
        <dbReference type="SAM" id="MobiDB-lite"/>
    </source>
</evidence>
<feature type="compositionally biased region" description="Basic and acidic residues" evidence="1">
    <location>
        <begin position="73"/>
        <end position="83"/>
    </location>
</feature>
<evidence type="ECO:0000313" key="3">
    <source>
        <dbReference type="EMBL" id="RZC46812.1"/>
    </source>
</evidence>
<protein>
    <submittedName>
        <fullName evidence="3">Uncharacterized protein</fullName>
    </submittedName>
</protein>
<evidence type="ECO:0000256" key="2">
    <source>
        <dbReference type="SAM" id="Phobius"/>
    </source>
</evidence>
<accession>A0A4Y7IGJ1</accession>
<keyword evidence="2" id="KW-0472">Membrane</keyword>
<evidence type="ECO:0000313" key="4">
    <source>
        <dbReference type="Proteomes" id="UP000316621"/>
    </source>
</evidence>
<organism evidence="3 4">
    <name type="scientific">Papaver somniferum</name>
    <name type="common">Opium poppy</name>
    <dbReference type="NCBI Taxonomy" id="3469"/>
    <lineage>
        <taxon>Eukaryota</taxon>
        <taxon>Viridiplantae</taxon>
        <taxon>Streptophyta</taxon>
        <taxon>Embryophyta</taxon>
        <taxon>Tracheophyta</taxon>
        <taxon>Spermatophyta</taxon>
        <taxon>Magnoliopsida</taxon>
        <taxon>Ranunculales</taxon>
        <taxon>Papaveraceae</taxon>
        <taxon>Papaveroideae</taxon>
        <taxon>Papaver</taxon>
    </lineage>
</organism>
<dbReference type="Gramene" id="RZC46812">
    <property type="protein sequence ID" value="RZC46812"/>
    <property type="gene ID" value="C5167_039767"/>
</dbReference>